<comment type="cofactor">
    <cofactor evidence="1">
        <name>a divalent metal cation</name>
        <dbReference type="ChEBI" id="CHEBI:60240"/>
    </cofactor>
</comment>
<accession>A0A9W7CWQ5</accession>
<dbReference type="Proteomes" id="UP001165121">
    <property type="component" value="Unassembled WGS sequence"/>
</dbReference>
<sequence>MLVPPKSRERRYQTGLDSSMAPRTQFVGRLLGLESEKIYKTKCTLATSESTCLNNQCVATPDGLAMHFWKPVEGKQHDITLLRMSKLAQHFDERSDLFGGYVLYGDLAYRVQKYTLSGFNNACLTETEKLFNTRMSAVRESVAWMFAHLKGQWAFIDYMKSLMLR</sequence>
<dbReference type="AlphaFoldDB" id="A0A9W7CWQ5"/>
<reference evidence="4" key="1">
    <citation type="submission" date="2023-04" db="EMBL/GenBank/DDBJ databases">
        <title>Phytophthora fragariaefolia NBRC 109709.</title>
        <authorList>
            <person name="Ichikawa N."/>
            <person name="Sato H."/>
            <person name="Tonouchi N."/>
        </authorList>
    </citation>
    <scope>NUCLEOTIDE SEQUENCE</scope>
    <source>
        <strain evidence="4">NBRC 109709</strain>
    </source>
</reference>
<organism evidence="4 5">
    <name type="scientific">Phytophthora fragariaefolia</name>
    <dbReference type="NCBI Taxonomy" id="1490495"/>
    <lineage>
        <taxon>Eukaryota</taxon>
        <taxon>Sar</taxon>
        <taxon>Stramenopiles</taxon>
        <taxon>Oomycota</taxon>
        <taxon>Peronosporomycetes</taxon>
        <taxon>Peronosporales</taxon>
        <taxon>Peronosporaceae</taxon>
        <taxon>Phytophthora</taxon>
    </lineage>
</organism>
<feature type="domain" description="DDE Tnp4" evidence="3">
    <location>
        <begin position="51"/>
        <end position="156"/>
    </location>
</feature>
<comment type="caution">
    <text evidence="4">The sequence shown here is derived from an EMBL/GenBank/DDBJ whole genome shotgun (WGS) entry which is preliminary data.</text>
</comment>
<evidence type="ECO:0000256" key="1">
    <source>
        <dbReference type="ARBA" id="ARBA00001968"/>
    </source>
</evidence>
<evidence type="ECO:0000313" key="4">
    <source>
        <dbReference type="EMBL" id="GMF46573.1"/>
    </source>
</evidence>
<dbReference type="Pfam" id="PF13359">
    <property type="entry name" value="DDE_Tnp_4"/>
    <property type="match status" value="1"/>
</dbReference>
<evidence type="ECO:0000259" key="3">
    <source>
        <dbReference type="Pfam" id="PF13359"/>
    </source>
</evidence>
<dbReference type="EMBL" id="BSXT01001984">
    <property type="protein sequence ID" value="GMF46573.1"/>
    <property type="molecule type" value="Genomic_DNA"/>
</dbReference>
<protein>
    <submittedName>
        <fullName evidence="4">Unnamed protein product</fullName>
    </submittedName>
</protein>
<evidence type="ECO:0000313" key="5">
    <source>
        <dbReference type="Proteomes" id="UP001165121"/>
    </source>
</evidence>
<keyword evidence="2" id="KW-0479">Metal-binding</keyword>
<keyword evidence="5" id="KW-1185">Reference proteome</keyword>
<proteinExistence type="predicted"/>
<dbReference type="GO" id="GO:0046872">
    <property type="term" value="F:metal ion binding"/>
    <property type="evidence" value="ECO:0007669"/>
    <property type="project" value="UniProtKB-KW"/>
</dbReference>
<gene>
    <name evidence="4" type="ORF">Pfra01_001719200</name>
</gene>
<name>A0A9W7CWQ5_9STRA</name>
<evidence type="ECO:0000256" key="2">
    <source>
        <dbReference type="ARBA" id="ARBA00022723"/>
    </source>
</evidence>
<dbReference type="InterPro" id="IPR027806">
    <property type="entry name" value="HARBI1_dom"/>
</dbReference>
<dbReference type="OrthoDB" id="127845at2759"/>